<dbReference type="GO" id="GO:0032784">
    <property type="term" value="P:regulation of DNA-templated transcription elongation"/>
    <property type="evidence" value="ECO:0007669"/>
    <property type="project" value="InterPro"/>
</dbReference>
<dbReference type="AlphaFoldDB" id="A0A8J3BEX3"/>
<gene>
    <name evidence="1" type="ORF">GCM10007962_06120</name>
</gene>
<reference evidence="1" key="1">
    <citation type="journal article" date="2014" name="Int. J. Syst. Evol. Microbiol.">
        <title>Complete genome sequence of Corynebacterium casei LMG S-19264T (=DSM 44701T), isolated from a smear-ripened cheese.</title>
        <authorList>
            <consortium name="US DOE Joint Genome Institute (JGI-PGF)"/>
            <person name="Walter F."/>
            <person name="Albersmeier A."/>
            <person name="Kalinowski J."/>
            <person name="Ruckert C."/>
        </authorList>
    </citation>
    <scope>NUCLEOTIDE SEQUENCE</scope>
    <source>
        <strain evidence="1">JCM 12862</strain>
    </source>
</reference>
<dbReference type="EMBL" id="BMNR01000001">
    <property type="protein sequence ID" value="GGK14639.1"/>
    <property type="molecule type" value="Genomic_DNA"/>
</dbReference>
<accession>A0A8J3BEX3</accession>
<dbReference type="Proteomes" id="UP000612329">
    <property type="component" value="Unassembled WGS sequence"/>
</dbReference>
<reference evidence="1" key="2">
    <citation type="submission" date="2020-09" db="EMBL/GenBank/DDBJ databases">
        <authorList>
            <person name="Sun Q."/>
            <person name="Ohkuma M."/>
        </authorList>
    </citation>
    <scope>NUCLEOTIDE SEQUENCE</scope>
    <source>
        <strain evidence="1">JCM 12862</strain>
    </source>
</reference>
<evidence type="ECO:0000313" key="1">
    <source>
        <dbReference type="EMBL" id="GGK14639.1"/>
    </source>
</evidence>
<sequence length="153" mass="17162">MNAQLEIKKNLFQQCLEYVEARLGNVQKVIEEVQESLLSETKSTAGDKHETGRAMLQLEGEKAGNQLVEIQKLQEILAKIDISKSHEKIGLGSVVFTSSVNYFIAISAGELTFKDQKFYAISQLSPIGQMLISKQVGDIVDFRNQKFKIEQVI</sequence>
<evidence type="ECO:0000313" key="2">
    <source>
        <dbReference type="Proteomes" id="UP000612329"/>
    </source>
</evidence>
<comment type="caution">
    <text evidence="1">The sequence shown here is derived from an EMBL/GenBank/DDBJ whole genome shotgun (WGS) entry which is preliminary data.</text>
</comment>
<keyword evidence="2" id="KW-1185">Reference proteome</keyword>
<dbReference type="RefSeq" id="WP_229669426.1">
    <property type="nucleotide sequence ID" value="NZ_BMNR01000001.1"/>
</dbReference>
<dbReference type="Gene3D" id="3.10.50.30">
    <property type="entry name" value="Transcription elongation factor, GreA/GreB, C-terminal domain"/>
    <property type="match status" value="1"/>
</dbReference>
<dbReference type="GO" id="GO:0003677">
    <property type="term" value="F:DNA binding"/>
    <property type="evidence" value="ECO:0007669"/>
    <property type="project" value="InterPro"/>
</dbReference>
<name>A0A8J3BEX3_9FLAO</name>
<proteinExistence type="predicted"/>
<organism evidence="1 2">
    <name type="scientific">Yeosuana aromativorans</name>
    <dbReference type="NCBI Taxonomy" id="288019"/>
    <lineage>
        <taxon>Bacteria</taxon>
        <taxon>Pseudomonadati</taxon>
        <taxon>Bacteroidota</taxon>
        <taxon>Flavobacteriia</taxon>
        <taxon>Flavobacteriales</taxon>
        <taxon>Flavobacteriaceae</taxon>
        <taxon>Yeosuana</taxon>
    </lineage>
</organism>
<protein>
    <recommendedName>
        <fullName evidence="3">3-oxoacyl-ACP synthase</fullName>
    </recommendedName>
</protein>
<evidence type="ECO:0008006" key="3">
    <source>
        <dbReference type="Google" id="ProtNLM"/>
    </source>
</evidence>
<dbReference type="InterPro" id="IPR036953">
    <property type="entry name" value="GreA/GreB_C_sf"/>
</dbReference>